<evidence type="ECO:0000256" key="2">
    <source>
        <dbReference type="SAM" id="Phobius"/>
    </source>
</evidence>
<organism evidence="3 4">
    <name type="scientific">Orbilia brochopaga</name>
    <dbReference type="NCBI Taxonomy" id="3140254"/>
    <lineage>
        <taxon>Eukaryota</taxon>
        <taxon>Fungi</taxon>
        <taxon>Dikarya</taxon>
        <taxon>Ascomycota</taxon>
        <taxon>Pezizomycotina</taxon>
        <taxon>Orbiliomycetes</taxon>
        <taxon>Orbiliales</taxon>
        <taxon>Orbiliaceae</taxon>
        <taxon>Orbilia</taxon>
    </lineage>
</organism>
<dbReference type="EMBL" id="JAVHNQ010000018">
    <property type="protein sequence ID" value="KAK6330359.1"/>
    <property type="molecule type" value="Genomic_DNA"/>
</dbReference>
<name>A0AAV9TZB8_9PEZI</name>
<sequence length="920" mass="99330">MAASVPGFPYANRAFESADDEETRPPKNLSWTDPLPFAARFDPIRQNLLPQEPLLPGPPNTTPNTPANNNNNMASPLASPQLSKRLSNRSSASSTLSAPISPVSDRRPHRFTSDFSHLKRATFRKSPDPAFKSHRKNFSDDIKMHKMSAFREEVEETDEPGSRNIGGEGGAHGAARDAHSGQLQNVPLGAGTGLGLSYVPIDDGIGTPGTEYRNVPDDDDSSSDDGASLKKKPKVKSQQTWLSVIILILCIYSTAGSILFFAVAVARPRYGTRISTATGLRPQDAQLISAILAKTIELSFVSVFVSFLGQVLSRRALMTGSKGINIAELSMRGWVTQPGTLITHTSSVRFAGLTFLGALSLTATILASFYTTAADTLVSPKLAWGSFEARNLSGIVYSSYANNIARSGKCETVITVQEDGPVDNYLIPLASATCDNILSAGRAYRDLSDWNALWVEARNQSFPDPLKRPPAPSSLDLVNYAGTWIHVSGDNGVNRAIMAMPHPNVVVATRNSSLNGILQPEDSGSGYGSFIVKASTANPIIDVSCAPIGNDSLRWYLAQPDIENLTRNGTADPFIQRTFDFSSNATFQNNGTFTYTGPNEAPRFPARPPRFNTVISSRPSGSSVYLLTRTPSDEYVMCGMRSYMTPNCSTEFQAFENSGNVTANCGPSNPLEFNEDLFRRNISTVKHPIPGVSRDLDVRDSLAADFRTVAETVLLAVALNTGINEGNASISRFLSQIALNTRSAPLNPARPSLAEGLAVVLGNAMITSSVDTAYTTYWPYGPDVPLPVMETFNAQVNTIEYTSGAGSGWKPLFYVVLAGVMVMNVFCLIYFAFVRDGFVTDWTEVQNLFCIAMDGGALRQGAAVPQPGSGYDEQWKGTGGTGPAGGQYKVGFWFTEKHGRWYVTDGTMGEKPRTTGYSAV</sequence>
<keyword evidence="4" id="KW-1185">Reference proteome</keyword>
<feature type="transmembrane region" description="Helical" evidence="2">
    <location>
        <begin position="240"/>
        <end position="265"/>
    </location>
</feature>
<dbReference type="Proteomes" id="UP001375240">
    <property type="component" value="Unassembled WGS sequence"/>
</dbReference>
<feature type="region of interest" description="Disordered" evidence="1">
    <location>
        <begin position="207"/>
        <end position="231"/>
    </location>
</feature>
<protein>
    <submittedName>
        <fullName evidence="3">Uncharacterized protein</fullName>
    </submittedName>
</protein>
<gene>
    <name evidence="3" type="ORF">TWF696_003455</name>
</gene>
<feature type="transmembrane region" description="Helical" evidence="2">
    <location>
        <begin position="350"/>
        <end position="370"/>
    </location>
</feature>
<evidence type="ECO:0000313" key="3">
    <source>
        <dbReference type="EMBL" id="KAK6330359.1"/>
    </source>
</evidence>
<feature type="transmembrane region" description="Helical" evidence="2">
    <location>
        <begin position="812"/>
        <end position="833"/>
    </location>
</feature>
<evidence type="ECO:0000256" key="1">
    <source>
        <dbReference type="SAM" id="MobiDB-lite"/>
    </source>
</evidence>
<keyword evidence="2" id="KW-1133">Transmembrane helix</keyword>
<dbReference type="AlphaFoldDB" id="A0AAV9TZB8"/>
<evidence type="ECO:0000313" key="4">
    <source>
        <dbReference type="Proteomes" id="UP001375240"/>
    </source>
</evidence>
<comment type="caution">
    <text evidence="3">The sequence shown here is derived from an EMBL/GenBank/DDBJ whole genome shotgun (WGS) entry which is preliminary data.</text>
</comment>
<keyword evidence="2" id="KW-0472">Membrane</keyword>
<feature type="region of interest" description="Disordered" evidence="1">
    <location>
        <begin position="1"/>
        <end position="110"/>
    </location>
</feature>
<accession>A0AAV9TZB8</accession>
<keyword evidence="2" id="KW-0812">Transmembrane</keyword>
<feature type="region of interest" description="Disordered" evidence="1">
    <location>
        <begin position="154"/>
        <end position="178"/>
    </location>
</feature>
<proteinExistence type="predicted"/>
<reference evidence="3 4" key="1">
    <citation type="submission" date="2019-10" db="EMBL/GenBank/DDBJ databases">
        <authorList>
            <person name="Palmer J.M."/>
        </authorList>
    </citation>
    <scope>NUCLEOTIDE SEQUENCE [LARGE SCALE GENOMIC DNA]</scope>
    <source>
        <strain evidence="3 4">TWF696</strain>
    </source>
</reference>
<feature type="compositionally biased region" description="Low complexity" evidence="1">
    <location>
        <begin position="62"/>
        <end position="102"/>
    </location>
</feature>
<feature type="transmembrane region" description="Helical" evidence="2">
    <location>
        <begin position="285"/>
        <end position="308"/>
    </location>
</feature>